<dbReference type="Pfam" id="PF05704">
    <property type="entry name" value="Caps_synth"/>
    <property type="match status" value="1"/>
</dbReference>
<dbReference type="GO" id="GO:0000030">
    <property type="term" value="F:mannosyltransferase activity"/>
    <property type="evidence" value="ECO:0007669"/>
    <property type="project" value="TreeGrafter"/>
</dbReference>
<protein>
    <submittedName>
        <fullName evidence="2">Uncharacterized protein</fullName>
    </submittedName>
</protein>
<reference evidence="2 3" key="1">
    <citation type="submission" date="2018-01" db="EMBL/GenBank/DDBJ databases">
        <title>Harnessing the power of phylogenomics to disentangle the directionality and signatures of interkingdom host jumping in the parasitic fungal genus Tolypocladium.</title>
        <authorList>
            <person name="Quandt C.A."/>
            <person name="Patterson W."/>
            <person name="Spatafora J.W."/>
        </authorList>
    </citation>
    <scope>NUCLEOTIDE SEQUENCE [LARGE SCALE GENOMIC DNA]</scope>
    <source>
        <strain evidence="2 3">NRBC 100945</strain>
    </source>
</reference>
<dbReference type="SUPFAM" id="SSF53448">
    <property type="entry name" value="Nucleotide-diphospho-sugar transferases"/>
    <property type="match status" value="1"/>
</dbReference>
<dbReference type="GO" id="GO:0051999">
    <property type="term" value="P:mannosyl-inositol phosphorylceramide biosynthetic process"/>
    <property type="evidence" value="ECO:0007669"/>
    <property type="project" value="TreeGrafter"/>
</dbReference>
<dbReference type="AlphaFoldDB" id="A0A2S4KSG7"/>
<dbReference type="PANTHER" id="PTHR32385">
    <property type="entry name" value="MANNOSYL PHOSPHORYLINOSITOL CERAMIDE SYNTHASE"/>
    <property type="match status" value="1"/>
</dbReference>
<comment type="caution">
    <text evidence="2">The sequence shown here is derived from an EMBL/GenBank/DDBJ whole genome shotgun (WGS) entry which is preliminary data.</text>
</comment>
<dbReference type="InterPro" id="IPR051706">
    <property type="entry name" value="Glycosyltransferase_domain"/>
</dbReference>
<evidence type="ECO:0000313" key="3">
    <source>
        <dbReference type="Proteomes" id="UP000237481"/>
    </source>
</evidence>
<organism evidence="2 3">
    <name type="scientific">Tolypocladium paradoxum</name>
    <dbReference type="NCBI Taxonomy" id="94208"/>
    <lineage>
        <taxon>Eukaryota</taxon>
        <taxon>Fungi</taxon>
        <taxon>Dikarya</taxon>
        <taxon>Ascomycota</taxon>
        <taxon>Pezizomycotina</taxon>
        <taxon>Sordariomycetes</taxon>
        <taxon>Hypocreomycetidae</taxon>
        <taxon>Hypocreales</taxon>
        <taxon>Ophiocordycipitaceae</taxon>
        <taxon>Tolypocladium</taxon>
    </lineage>
</organism>
<dbReference type="InterPro" id="IPR029044">
    <property type="entry name" value="Nucleotide-diphossugar_trans"/>
</dbReference>
<evidence type="ECO:0000313" key="2">
    <source>
        <dbReference type="EMBL" id="POR33139.1"/>
    </source>
</evidence>
<feature type="region of interest" description="Disordered" evidence="1">
    <location>
        <begin position="1"/>
        <end position="31"/>
    </location>
</feature>
<dbReference type="GO" id="GO:0016020">
    <property type="term" value="C:membrane"/>
    <property type="evidence" value="ECO:0007669"/>
    <property type="project" value="GOC"/>
</dbReference>
<keyword evidence="3" id="KW-1185">Reference proteome</keyword>
<accession>A0A2S4KSG7</accession>
<dbReference type="OrthoDB" id="409543at2759"/>
<proteinExistence type="predicted"/>
<dbReference type="InterPro" id="IPR008441">
    <property type="entry name" value="AfumC-like_glycosyl_Trfase"/>
</dbReference>
<name>A0A2S4KSG7_9HYPO</name>
<evidence type="ECO:0000256" key="1">
    <source>
        <dbReference type="SAM" id="MobiDB-lite"/>
    </source>
</evidence>
<dbReference type="PANTHER" id="PTHR32385:SF15">
    <property type="entry name" value="INOSITOL PHOSPHOCERAMIDE MANNOSYLTRANSFERASE 1"/>
    <property type="match status" value="1"/>
</dbReference>
<gene>
    <name evidence="2" type="ORF">TPAR_06681</name>
</gene>
<dbReference type="Proteomes" id="UP000237481">
    <property type="component" value="Unassembled WGS sequence"/>
</dbReference>
<sequence length="423" mass="48058">MAPSATLVTHEPAAETQEAQDAAPLEGPPAGMTLIPDEKLDLRSDEEIAAWLQTRHPITSEKNIWAFWHSGYTNMPQWVQRNIINWVHRLGPEWNVHVVDHVPDSETNIYHFVDRSFFPTAFNDGTMDGPHAGQHQADLIRLPLLWTYGGIWMDVGTMLFRHVDDTCWKLIEDPDSQYEVAGFVVEMRPGVESMLNGFIATRKNNPFIKRWHDIYAAIWGEATNSHNFHKHPLLRHIPLPHQPSEETNAPELKVSLESMADYLAHFVAFERLRKLIDPSDGFNGPEYYAKHMFLTRSMKEMYHLSVVTAWSGARQFELLSAKRSGKGAVKNETWHAAEEAVNYTMANCSTMKLSHGAGGLDSMLADIWDKEENSRADIAPGSFAAYMRHGSVHFDQIRELKPIELEVVTEDVHHIGVLEPVQL</sequence>
<dbReference type="EMBL" id="PKSG01000729">
    <property type="protein sequence ID" value="POR33139.1"/>
    <property type="molecule type" value="Genomic_DNA"/>
</dbReference>
<dbReference type="Gene3D" id="3.90.550.20">
    <property type="match status" value="1"/>
</dbReference>